<evidence type="ECO:0000313" key="1">
    <source>
        <dbReference type="EMBL" id="MBK1704298.1"/>
    </source>
</evidence>
<dbReference type="Proteomes" id="UP001296776">
    <property type="component" value="Unassembled WGS sequence"/>
</dbReference>
<evidence type="ECO:0000313" key="2">
    <source>
        <dbReference type="Proteomes" id="UP001296776"/>
    </source>
</evidence>
<protein>
    <submittedName>
        <fullName evidence="1">Uncharacterized protein</fullName>
    </submittedName>
</protein>
<name>A0AAJ0X9K9_9GAMM</name>
<sequence length="72" mass="7835">MAHAAGNALQPSREHPELLQLGIGLFELTQQIESAWIASKMREDLAAAWLGQVTVAKALELEELWGRPAGLT</sequence>
<accession>A0AAJ0X9K9</accession>
<proteinExistence type="predicted"/>
<gene>
    <name evidence="1" type="ORF">CKO40_06990</name>
</gene>
<keyword evidence="2" id="KW-1185">Reference proteome</keyword>
<reference evidence="1" key="2">
    <citation type="journal article" date="2020" name="Microorganisms">
        <title>Osmotic Adaptation and Compatible Solute Biosynthesis of Phototrophic Bacteria as Revealed from Genome Analyses.</title>
        <authorList>
            <person name="Imhoff J.F."/>
            <person name="Rahn T."/>
            <person name="Kunzel S."/>
            <person name="Keller A."/>
            <person name="Neulinger S.C."/>
        </authorList>
    </citation>
    <scope>NUCLEOTIDE SEQUENCE</scope>
    <source>
        <strain evidence="1">DSM 11080</strain>
    </source>
</reference>
<dbReference type="EMBL" id="NRSJ01000009">
    <property type="protein sequence ID" value="MBK1704298.1"/>
    <property type="molecule type" value="Genomic_DNA"/>
</dbReference>
<dbReference type="AlphaFoldDB" id="A0AAJ0X9K9"/>
<comment type="caution">
    <text evidence="1">The sequence shown here is derived from an EMBL/GenBank/DDBJ whole genome shotgun (WGS) entry which is preliminary data.</text>
</comment>
<reference evidence="1" key="1">
    <citation type="submission" date="2017-08" db="EMBL/GenBank/DDBJ databases">
        <authorList>
            <person name="Imhoff J.F."/>
            <person name="Rahn T."/>
            <person name="Kuenzel S."/>
            <person name="Neulinger S.C."/>
        </authorList>
    </citation>
    <scope>NUCLEOTIDE SEQUENCE</scope>
    <source>
        <strain evidence="1">DSM 11080</strain>
    </source>
</reference>
<organism evidence="1 2">
    <name type="scientific">Halochromatium glycolicum</name>
    <dbReference type="NCBI Taxonomy" id="85075"/>
    <lineage>
        <taxon>Bacteria</taxon>
        <taxon>Pseudomonadati</taxon>
        <taxon>Pseudomonadota</taxon>
        <taxon>Gammaproteobacteria</taxon>
        <taxon>Chromatiales</taxon>
        <taxon>Chromatiaceae</taxon>
        <taxon>Halochromatium</taxon>
    </lineage>
</organism>
<dbReference type="RefSeq" id="WP_200345484.1">
    <property type="nucleotide sequence ID" value="NZ_NRSJ01000009.1"/>
</dbReference>